<gene>
    <name evidence="2" type="ORF">BG61_26885</name>
</gene>
<evidence type="ECO:0000313" key="2">
    <source>
        <dbReference type="EMBL" id="KDR40202.1"/>
    </source>
</evidence>
<comment type="caution">
    <text evidence="2">The sequence shown here is derived from an EMBL/GenBank/DDBJ whole genome shotgun (WGS) entry which is preliminary data.</text>
</comment>
<sequence length="204" mass="21605">MSEIAIIGATGNVGRHLMNEALRRGHRVTAIARNAATVPAQAGVTAQSADLHDAAALAAALAGHDAVFCTVRFAGMTAGDIGEPVKRAGVKRLMVVGGAGSLFAAPGMRVIDSPGFPAAYRTEATAGAAFLEALRDERGLDWTFVSPSAEFVDGKRTQNFRLGLDELLVDGTGRSWISFQDFAVAFLDEFEKPAHIRQRFTVGY</sequence>
<protein>
    <submittedName>
        <fullName evidence="2">3-beta hydroxysteroid dehydrogenase</fullName>
    </submittedName>
</protein>
<dbReference type="Gene3D" id="3.40.50.720">
    <property type="entry name" value="NAD(P)-binding Rossmann-like Domain"/>
    <property type="match status" value="1"/>
</dbReference>
<dbReference type="InterPro" id="IPR051606">
    <property type="entry name" value="Polyketide_Oxido-like"/>
</dbReference>
<dbReference type="PANTHER" id="PTHR43355:SF2">
    <property type="entry name" value="FLAVIN REDUCTASE (NADPH)"/>
    <property type="match status" value="1"/>
</dbReference>
<reference evidence="2 3" key="1">
    <citation type="submission" date="2014-03" db="EMBL/GenBank/DDBJ databases">
        <title>Draft Genome Sequences of Four Burkholderia Strains.</title>
        <authorList>
            <person name="Liu X.Y."/>
            <person name="Li C.X."/>
            <person name="Xu J.H."/>
        </authorList>
    </citation>
    <scope>NUCLEOTIDE SEQUENCE [LARGE SCALE GENOMIC DNA]</scope>
    <source>
        <strain evidence="2 3">DSM 50014</strain>
    </source>
</reference>
<proteinExistence type="predicted"/>
<name>A0A069PIM7_9BURK</name>
<dbReference type="EMBL" id="JFHC01000044">
    <property type="protein sequence ID" value="KDR40202.1"/>
    <property type="molecule type" value="Genomic_DNA"/>
</dbReference>
<dbReference type="AlphaFoldDB" id="A0A069PIM7"/>
<evidence type="ECO:0000259" key="1">
    <source>
        <dbReference type="Pfam" id="PF13460"/>
    </source>
</evidence>
<keyword evidence="3" id="KW-1185">Reference proteome</keyword>
<feature type="domain" description="NAD(P)-binding" evidence="1">
    <location>
        <begin position="8"/>
        <end position="188"/>
    </location>
</feature>
<dbReference type="STRING" id="60547.GCA_000751215_06654"/>
<dbReference type="InterPro" id="IPR016040">
    <property type="entry name" value="NAD(P)-bd_dom"/>
</dbReference>
<dbReference type="Pfam" id="PF13460">
    <property type="entry name" value="NAD_binding_10"/>
    <property type="match status" value="1"/>
</dbReference>
<organism evidence="2 3">
    <name type="scientific">Caballeronia glathei</name>
    <dbReference type="NCBI Taxonomy" id="60547"/>
    <lineage>
        <taxon>Bacteria</taxon>
        <taxon>Pseudomonadati</taxon>
        <taxon>Pseudomonadota</taxon>
        <taxon>Betaproteobacteria</taxon>
        <taxon>Burkholderiales</taxon>
        <taxon>Burkholderiaceae</taxon>
        <taxon>Caballeronia</taxon>
    </lineage>
</organism>
<evidence type="ECO:0000313" key="3">
    <source>
        <dbReference type="Proteomes" id="UP000027466"/>
    </source>
</evidence>
<dbReference type="InterPro" id="IPR036291">
    <property type="entry name" value="NAD(P)-bd_dom_sf"/>
</dbReference>
<dbReference type="Proteomes" id="UP000027466">
    <property type="component" value="Unassembled WGS sequence"/>
</dbReference>
<dbReference type="SUPFAM" id="SSF51735">
    <property type="entry name" value="NAD(P)-binding Rossmann-fold domains"/>
    <property type="match status" value="1"/>
</dbReference>
<dbReference type="PANTHER" id="PTHR43355">
    <property type="entry name" value="FLAVIN REDUCTASE (NADPH)"/>
    <property type="match status" value="1"/>
</dbReference>
<accession>A0A069PIM7</accession>
<dbReference type="GO" id="GO:0016646">
    <property type="term" value="F:oxidoreductase activity, acting on the CH-NH group of donors, NAD or NADP as acceptor"/>
    <property type="evidence" value="ECO:0007669"/>
    <property type="project" value="TreeGrafter"/>
</dbReference>
<dbReference type="RefSeq" id="WP_035940152.1">
    <property type="nucleotide sequence ID" value="NZ_CADFFX010000018.1"/>
</dbReference>